<dbReference type="Pfam" id="PF01532">
    <property type="entry name" value="Glyco_hydro_47"/>
    <property type="match status" value="2"/>
</dbReference>
<dbReference type="Gene3D" id="1.50.10.10">
    <property type="match status" value="1"/>
</dbReference>
<keyword evidence="5" id="KW-1015">Disulfide bond</keyword>
<dbReference type="EC" id="3.2.1.-" evidence="6"/>
<evidence type="ECO:0000256" key="3">
    <source>
        <dbReference type="ARBA" id="ARBA00007658"/>
    </source>
</evidence>
<evidence type="ECO:0000256" key="2">
    <source>
        <dbReference type="ARBA" id="ARBA00004922"/>
    </source>
</evidence>
<sequence length="582" mass="67948">MKKKQLFVSKRKLLITNLTFLLVLTNFELILCFENSSCSSCQTIRTKQSTSKDPKEHFYKSHPELEHFQTLYGEQFSKSPISHDADLQKMAAVRKAFRHAWKGYCLHAWGNDQLLPVNNGSYNWLDLGTTIVDNLDTLLLMGFNQEFEHAVSWVENGLNFRSDRNTSVFEATIRVVAGLLSSYHISKKPLLLDKAKELANKISKSWDEQSGFPMPYLNFKTNKKSLPTWNNNHYVLADLGTLQMEFSYLTKLTGDPQYRQMTFEILNKLFKQYGKSGFFPIFIHPNASIKRLNDLYNKKFSIGGMGDSFFEYLLKVWVLEDQKSDDLIKMFDRAMNNIIMQMVHEVSIDRASFKNNNLKKRKYRDGHKFQKPQNVSHKKKMKTMKKKSKKQKITINNEKKLKFIGEIENGKLIFKMEEITCFVPGLFALAAKLKVGNYSRYGRLSKDLLNTCYYLYTSTRTKLAPELISFQNDQIIILDANYRLRPETIESLFYLWRLTGDPMCRKMGWRIFKSIEKYCKTSSGYSSLLDVNDRKSNFRNEMQSYFLSETLKYLYLLFAPSSILPLDSFVFNTEGHPFPIQK</sequence>
<evidence type="ECO:0000256" key="1">
    <source>
        <dbReference type="ARBA" id="ARBA00001913"/>
    </source>
</evidence>
<dbReference type="SUPFAM" id="SSF48225">
    <property type="entry name" value="Seven-hairpin glycosidases"/>
    <property type="match status" value="1"/>
</dbReference>
<dbReference type="PANTHER" id="PTHR11742">
    <property type="entry name" value="MANNOSYL-OLIGOSACCHARIDE ALPHA-1,2-MANNOSIDASE-RELATED"/>
    <property type="match status" value="1"/>
</dbReference>
<comment type="caution">
    <text evidence="7">The sequence shown here is derived from an EMBL/GenBank/DDBJ whole genome shotgun (WGS) entry which is preliminary data.</text>
</comment>
<dbReference type="InterPro" id="IPR012341">
    <property type="entry name" value="6hp_glycosidase-like_sf"/>
</dbReference>
<keyword evidence="4 6" id="KW-0378">Hydrolase</keyword>
<reference evidence="7" key="1">
    <citation type="submission" date="2022-08" db="EMBL/GenBank/DDBJ databases">
        <title>Novel sulfate-reducing endosymbionts in the free-living metamonad Anaeramoeba.</title>
        <authorList>
            <person name="Jerlstrom-Hultqvist J."/>
            <person name="Cepicka I."/>
            <person name="Gallot-Lavallee L."/>
            <person name="Salas-Leiva D."/>
            <person name="Curtis B.A."/>
            <person name="Zahonova K."/>
            <person name="Pipaliya S."/>
            <person name="Dacks J."/>
            <person name="Roger A.J."/>
        </authorList>
    </citation>
    <scope>NUCLEOTIDE SEQUENCE</scope>
    <source>
        <strain evidence="7">Schooner1</strain>
    </source>
</reference>
<comment type="cofactor">
    <cofactor evidence="1">
        <name>Ca(2+)</name>
        <dbReference type="ChEBI" id="CHEBI:29108"/>
    </cofactor>
</comment>
<accession>A0ABQ8YGS7</accession>
<evidence type="ECO:0000313" key="7">
    <source>
        <dbReference type="EMBL" id="KAJ6243776.1"/>
    </source>
</evidence>
<comment type="similarity">
    <text evidence="3 6">Belongs to the glycosyl hydrolase 47 family.</text>
</comment>
<keyword evidence="6" id="KW-0326">Glycosidase</keyword>
<keyword evidence="8" id="KW-1185">Reference proteome</keyword>
<evidence type="ECO:0000313" key="8">
    <source>
        <dbReference type="Proteomes" id="UP001150062"/>
    </source>
</evidence>
<evidence type="ECO:0000256" key="4">
    <source>
        <dbReference type="ARBA" id="ARBA00022801"/>
    </source>
</evidence>
<comment type="pathway">
    <text evidence="2">Protein modification; protein glycosylation.</text>
</comment>
<proteinExistence type="inferred from homology"/>
<gene>
    <name evidence="7" type="ORF">M0813_22217</name>
</gene>
<dbReference type="InterPro" id="IPR050749">
    <property type="entry name" value="Glycosyl_Hydrolase_47"/>
</dbReference>
<dbReference type="InterPro" id="IPR001382">
    <property type="entry name" value="Glyco_hydro_47"/>
</dbReference>
<dbReference type="EMBL" id="JAOAOG010000168">
    <property type="protein sequence ID" value="KAJ6243776.1"/>
    <property type="molecule type" value="Genomic_DNA"/>
</dbReference>
<dbReference type="Proteomes" id="UP001150062">
    <property type="component" value="Unassembled WGS sequence"/>
</dbReference>
<dbReference type="InterPro" id="IPR036026">
    <property type="entry name" value="Seven-hairpin_glycosidases"/>
</dbReference>
<name>A0ABQ8YGS7_9EUKA</name>
<protein>
    <recommendedName>
        <fullName evidence="6">alpha-1,2-Mannosidase</fullName>
        <ecNumber evidence="6">3.2.1.-</ecNumber>
    </recommendedName>
</protein>
<dbReference type="PRINTS" id="PR00747">
    <property type="entry name" value="GLYHDRLASE47"/>
</dbReference>
<evidence type="ECO:0000256" key="5">
    <source>
        <dbReference type="ARBA" id="ARBA00023157"/>
    </source>
</evidence>
<evidence type="ECO:0000256" key="6">
    <source>
        <dbReference type="RuleBase" id="RU361193"/>
    </source>
</evidence>
<organism evidence="7 8">
    <name type="scientific">Anaeramoeba flamelloides</name>
    <dbReference type="NCBI Taxonomy" id="1746091"/>
    <lineage>
        <taxon>Eukaryota</taxon>
        <taxon>Metamonada</taxon>
        <taxon>Anaeramoebidae</taxon>
        <taxon>Anaeramoeba</taxon>
    </lineage>
</organism>